<keyword evidence="1" id="KW-0472">Membrane</keyword>
<proteinExistence type="predicted"/>
<dbReference type="InterPro" id="IPR018895">
    <property type="entry name" value="DUF2474"/>
</dbReference>
<protein>
    <submittedName>
        <fullName evidence="2">Cyanide insensitive terminal oxidase, subunit III</fullName>
    </submittedName>
</protein>
<dbReference type="EMBL" id="CP015878">
    <property type="protein sequence ID" value="ANI17586.1"/>
    <property type="molecule type" value="Genomic_DNA"/>
</dbReference>
<evidence type="ECO:0000313" key="3">
    <source>
        <dbReference type="Proteomes" id="UP000077748"/>
    </source>
</evidence>
<gene>
    <name evidence="2" type="ORF">A9C11_27960</name>
</gene>
<keyword evidence="1" id="KW-1133">Transmembrane helix</keyword>
<sequence>MATTEGSAMKPQTVKAPLYKRLGWLVLIWACSVAALGVAAWLMRLLMNAAGLGTPH</sequence>
<dbReference type="Pfam" id="PF10617">
    <property type="entry name" value="DUF2474"/>
    <property type="match status" value="1"/>
</dbReference>
<evidence type="ECO:0000313" key="2">
    <source>
        <dbReference type="EMBL" id="ANI17586.1"/>
    </source>
</evidence>
<organism evidence="2 3">
    <name type="scientific">Pseudomonas citronellolis</name>
    <dbReference type="NCBI Taxonomy" id="53408"/>
    <lineage>
        <taxon>Bacteria</taxon>
        <taxon>Pseudomonadati</taxon>
        <taxon>Pseudomonadota</taxon>
        <taxon>Gammaproteobacteria</taxon>
        <taxon>Pseudomonadales</taxon>
        <taxon>Pseudomonadaceae</taxon>
        <taxon>Pseudomonas</taxon>
    </lineage>
</organism>
<dbReference type="Proteomes" id="UP000077748">
    <property type="component" value="Chromosome"/>
</dbReference>
<name>A0A1A9KIE3_9PSED</name>
<dbReference type="AlphaFoldDB" id="A0A1A9KIE3"/>
<evidence type="ECO:0000256" key="1">
    <source>
        <dbReference type="SAM" id="Phobius"/>
    </source>
</evidence>
<accession>A0A1A9KIE3</accession>
<feature type="transmembrane region" description="Helical" evidence="1">
    <location>
        <begin position="22"/>
        <end position="42"/>
    </location>
</feature>
<keyword evidence="1" id="KW-0812">Transmembrane</keyword>
<reference evidence="2 3" key="1">
    <citation type="submission" date="2016-05" db="EMBL/GenBank/DDBJ databases">
        <title>Genome Sequence of Pseudomonas citronellolis Strain SJTE-3, an Estrogens and Persistent Organic Pollutants degradation strain.</title>
        <authorList>
            <person name="Liang R."/>
        </authorList>
    </citation>
    <scope>NUCLEOTIDE SEQUENCE [LARGE SCALE GENOMIC DNA]</scope>
    <source>
        <strain evidence="2 3">SJTE-3</strain>
    </source>
</reference>